<evidence type="ECO:0000313" key="2">
    <source>
        <dbReference type="EMBL" id="GGO04872.1"/>
    </source>
</evidence>
<dbReference type="RefSeq" id="WP_188873324.1">
    <property type="nucleotide sequence ID" value="NZ_BMOV01000001.1"/>
</dbReference>
<dbReference type="PANTHER" id="PTHR43267:SF1">
    <property type="entry name" value="TRNA THREONYLCARBAMOYLADENOSINE DEHYDRATASE"/>
    <property type="match status" value="1"/>
</dbReference>
<dbReference type="SUPFAM" id="SSF55469">
    <property type="entry name" value="FMN-dependent nitroreductase-like"/>
    <property type="match status" value="1"/>
</dbReference>
<dbReference type="InterPro" id="IPR000594">
    <property type="entry name" value="ThiF_NAD_FAD-bd"/>
</dbReference>
<dbReference type="EMBL" id="BMOV01000001">
    <property type="protein sequence ID" value="GGO04872.1"/>
    <property type="molecule type" value="Genomic_DNA"/>
</dbReference>
<dbReference type="PANTHER" id="PTHR43267">
    <property type="entry name" value="TRNA THREONYLCARBAMOYLADENOSINE DEHYDRATASE"/>
    <property type="match status" value="1"/>
</dbReference>
<dbReference type="Gene3D" id="3.40.109.10">
    <property type="entry name" value="NADH Oxidase"/>
    <property type="match status" value="2"/>
</dbReference>
<sequence length="673" mass="75051">MTKSEHIPSAHFDYEIAFGRTLGWVSQTELHILRRKRVAIAGLGGVGGSHALMLARLGIGAFHLADFDRFDLANMNRQAGAFSSTIGAPKCAIIANMVADINPEAQITPFPEGITDSSIDAFLDGVDLFVDGLDFFVLDIRRKLFARAREKGIPAITVAPLGLGSAWLIFTPDSMSFEEYFRFDGASTEQQYVRFMIGLAPAALHRPALVDPSRVDFSAKAGPSTPMACGMASAILGAEALKVLLKRGSLRPAPWFHQFDPHGLRFKSGRTQGGNAHPVRRIKIALAQHWIKRIAPREDIYASSVAEDAPTLYKILDLARWAPSGDNEQPWRFDVLDDHHIRVHLHYEPGANIYEYANGRPIWLAAGGLLETLRIAASKFGFTCDWTVENENEPEQVRLYVTFKKDDTIPVSPLAPFIMSRTVDRRPYRRDSLDAHEKKSLEAALFDTFYIEWFESRKDRWASTRLNMLATRLRLTIEECHKVHQKAIHFENNHAAYGLPAKAVGLDPMTIAIMRWANAKWSRSKILNRFLGGAWAASLQLDILPGLNCAAHFFIRWREDRPDRPVSDWIEAGRTLQRFWLTAESLGLSLQPSFAPLIFGHGAAHQHRWSERRTAEKAQAIGKTFETLLGCSTDAVVFPGRIGRGRSLVQSRSVRQPLSALMVNGSGFGAGNP</sequence>
<dbReference type="CDD" id="cd01483">
    <property type="entry name" value="E1_enzyme_family"/>
    <property type="match status" value="1"/>
</dbReference>
<accession>A0ABQ2L6B3</accession>
<proteinExistence type="predicted"/>
<dbReference type="InterPro" id="IPR035985">
    <property type="entry name" value="Ubiquitin-activating_enz"/>
</dbReference>
<evidence type="ECO:0000313" key="3">
    <source>
        <dbReference type="Proteomes" id="UP000602381"/>
    </source>
</evidence>
<dbReference type="SUPFAM" id="SSF69572">
    <property type="entry name" value="Activating enzymes of the ubiquitin-like proteins"/>
    <property type="match status" value="1"/>
</dbReference>
<organism evidence="2 3">
    <name type="scientific">Iodidimonas muriae</name>
    <dbReference type="NCBI Taxonomy" id="261467"/>
    <lineage>
        <taxon>Bacteria</taxon>
        <taxon>Pseudomonadati</taxon>
        <taxon>Pseudomonadota</taxon>
        <taxon>Alphaproteobacteria</taxon>
        <taxon>Iodidimonadales</taxon>
        <taxon>Iodidimonadaceae</taxon>
        <taxon>Iodidimonas</taxon>
    </lineage>
</organism>
<gene>
    <name evidence="2" type="ORF">GCM10007972_01700</name>
</gene>
<keyword evidence="3" id="KW-1185">Reference proteome</keyword>
<name>A0ABQ2L6B3_9PROT</name>
<dbReference type="Proteomes" id="UP000602381">
    <property type="component" value="Unassembled WGS sequence"/>
</dbReference>
<reference evidence="3" key="1">
    <citation type="journal article" date="2019" name="Int. J. Syst. Evol. Microbiol.">
        <title>The Global Catalogue of Microorganisms (GCM) 10K type strain sequencing project: providing services to taxonomists for standard genome sequencing and annotation.</title>
        <authorList>
            <consortium name="The Broad Institute Genomics Platform"/>
            <consortium name="The Broad Institute Genome Sequencing Center for Infectious Disease"/>
            <person name="Wu L."/>
            <person name="Ma J."/>
        </authorList>
    </citation>
    <scope>NUCLEOTIDE SEQUENCE [LARGE SCALE GENOMIC DNA]</scope>
    <source>
        <strain evidence="3">JCM 17843</strain>
    </source>
</reference>
<dbReference type="InterPro" id="IPR000415">
    <property type="entry name" value="Nitroreductase-like"/>
</dbReference>
<dbReference type="Gene3D" id="3.40.50.720">
    <property type="entry name" value="NAD(P)-binding Rossmann-like Domain"/>
    <property type="match status" value="1"/>
</dbReference>
<evidence type="ECO:0000259" key="1">
    <source>
        <dbReference type="Pfam" id="PF00899"/>
    </source>
</evidence>
<dbReference type="InterPro" id="IPR045886">
    <property type="entry name" value="ThiF/MoeB/HesA"/>
</dbReference>
<protein>
    <recommendedName>
        <fullName evidence="1">THIF-type NAD/FAD binding fold domain-containing protein</fullName>
    </recommendedName>
</protein>
<comment type="caution">
    <text evidence="2">The sequence shown here is derived from an EMBL/GenBank/DDBJ whole genome shotgun (WGS) entry which is preliminary data.</text>
</comment>
<dbReference type="NCBIfam" id="NF006077">
    <property type="entry name" value="PRK08223.1"/>
    <property type="match status" value="1"/>
</dbReference>
<feature type="domain" description="THIF-type NAD/FAD binding fold" evidence="1">
    <location>
        <begin position="26"/>
        <end position="268"/>
    </location>
</feature>
<dbReference type="Pfam" id="PF00899">
    <property type="entry name" value="ThiF"/>
    <property type="match status" value="1"/>
</dbReference>